<dbReference type="PANTHER" id="PTHR11012">
    <property type="entry name" value="PROTEIN KINASE-LIKE DOMAIN-CONTAINING"/>
    <property type="match status" value="1"/>
</dbReference>
<name>A0AAU9UAA0_EUPED</name>
<dbReference type="PANTHER" id="PTHR11012:SF59">
    <property type="entry name" value="CHK KINASE-LIKE DOMAIN-CONTAINING PROTEIN-RELATED"/>
    <property type="match status" value="1"/>
</dbReference>
<accession>A0AAU9UAA0</accession>
<dbReference type="SUPFAM" id="SSF56112">
    <property type="entry name" value="Protein kinase-like (PK-like)"/>
    <property type="match status" value="1"/>
</dbReference>
<gene>
    <name evidence="2" type="ORF">EEDITHA_LOCUS11603</name>
</gene>
<dbReference type="InterPro" id="IPR004119">
    <property type="entry name" value="EcKL"/>
</dbReference>
<evidence type="ECO:0000313" key="3">
    <source>
        <dbReference type="Proteomes" id="UP001153954"/>
    </source>
</evidence>
<sequence>MDNRSKSDVCSCNFITQDVIIKLVECSVKKNATIKNYVILNASDKMLGFLSDYFKLQVQVNTSDNKNILLHFFVKAISKSNAAKAAMVNDMKLFEKEVTFYTVIKNKLQAPGINPWSPNLVLSLKEAMIFEDLCSLQYKTRNKFKTFDKEHTLLALEALARFHAASINYEEKRSRSLGKSYYINDEHKDNLNEGGYRETDPWFTQCMTGALEALKLFSKYGADKKYLSLIEKHWEHIWKKALYLADFSLTYRNVICHRDLWNNNILFRYRKDGTKLIPDDCLLVDFQAVRCQPPAGDVMLLLYCNLKPEFREENMSTFLNHYYNELKNILCNNGVLIENILTIEDFFKSCAEQRLWGLVVSACLVPQFWIDDELNTKIFTITSNFQEIMTKDKASFIRKMMEENTDYKNKVLPILEEIVEKYCL</sequence>
<dbReference type="AlphaFoldDB" id="A0AAU9UAA0"/>
<comment type="caution">
    <text evidence="2">The sequence shown here is derived from an EMBL/GenBank/DDBJ whole genome shotgun (WGS) entry which is preliminary data.</text>
</comment>
<dbReference type="EMBL" id="CAKOGL010000016">
    <property type="protein sequence ID" value="CAH2096235.1"/>
    <property type="molecule type" value="Genomic_DNA"/>
</dbReference>
<dbReference type="Pfam" id="PF02958">
    <property type="entry name" value="EcKL"/>
    <property type="match status" value="1"/>
</dbReference>
<protein>
    <recommendedName>
        <fullName evidence="1">CHK kinase-like domain-containing protein</fullName>
    </recommendedName>
</protein>
<dbReference type="Gene3D" id="3.90.1200.10">
    <property type="match status" value="1"/>
</dbReference>
<dbReference type="Proteomes" id="UP001153954">
    <property type="component" value="Unassembled WGS sequence"/>
</dbReference>
<dbReference type="InterPro" id="IPR011009">
    <property type="entry name" value="Kinase-like_dom_sf"/>
</dbReference>
<reference evidence="2" key="1">
    <citation type="submission" date="2022-03" db="EMBL/GenBank/DDBJ databases">
        <authorList>
            <person name="Tunstrom K."/>
        </authorList>
    </citation>
    <scope>NUCLEOTIDE SEQUENCE</scope>
</reference>
<evidence type="ECO:0000313" key="2">
    <source>
        <dbReference type="EMBL" id="CAH2096235.1"/>
    </source>
</evidence>
<organism evidence="2 3">
    <name type="scientific">Euphydryas editha</name>
    <name type="common">Edith's checkerspot</name>
    <dbReference type="NCBI Taxonomy" id="104508"/>
    <lineage>
        <taxon>Eukaryota</taxon>
        <taxon>Metazoa</taxon>
        <taxon>Ecdysozoa</taxon>
        <taxon>Arthropoda</taxon>
        <taxon>Hexapoda</taxon>
        <taxon>Insecta</taxon>
        <taxon>Pterygota</taxon>
        <taxon>Neoptera</taxon>
        <taxon>Endopterygota</taxon>
        <taxon>Lepidoptera</taxon>
        <taxon>Glossata</taxon>
        <taxon>Ditrysia</taxon>
        <taxon>Papilionoidea</taxon>
        <taxon>Nymphalidae</taxon>
        <taxon>Nymphalinae</taxon>
        <taxon>Euphydryas</taxon>
    </lineage>
</organism>
<dbReference type="SMART" id="SM00587">
    <property type="entry name" value="CHK"/>
    <property type="match status" value="1"/>
</dbReference>
<proteinExistence type="predicted"/>
<feature type="domain" description="CHK kinase-like" evidence="1">
    <location>
        <begin position="128"/>
        <end position="332"/>
    </location>
</feature>
<keyword evidence="3" id="KW-1185">Reference proteome</keyword>
<evidence type="ECO:0000259" key="1">
    <source>
        <dbReference type="SMART" id="SM00587"/>
    </source>
</evidence>
<dbReference type="InterPro" id="IPR015897">
    <property type="entry name" value="CHK_kinase-like"/>
</dbReference>